<sequence length="177" mass="20385">MKRDDRQLALVLVWILIPRANNCAQLTIEDIFLIHALKGHIHTDWAEVVSDTIIKTTRPPMASLPYVVFLSKVFEFYHFSLTDEVSTGYNNTNKNEKAAFHHTGLRKREDGWAFKDEPHADQGEYVDPINVDKSHASPAVRPKNNFEKCVLNEDLDPDAGQEEEEDEQEEQETTDEY</sequence>
<name>A0A0L9VM43_PHAAN</name>
<evidence type="ECO:0000256" key="2">
    <source>
        <dbReference type="SAM" id="SignalP"/>
    </source>
</evidence>
<dbReference type="Proteomes" id="UP000053144">
    <property type="component" value="Chromosome 10"/>
</dbReference>
<accession>A0A0L9VM43</accession>
<proteinExistence type="predicted"/>
<feature type="chain" id="PRO_5005596789" evidence="2">
    <location>
        <begin position="24"/>
        <end position="177"/>
    </location>
</feature>
<organism evidence="3 4">
    <name type="scientific">Phaseolus angularis</name>
    <name type="common">Azuki bean</name>
    <name type="synonym">Vigna angularis</name>
    <dbReference type="NCBI Taxonomy" id="3914"/>
    <lineage>
        <taxon>Eukaryota</taxon>
        <taxon>Viridiplantae</taxon>
        <taxon>Streptophyta</taxon>
        <taxon>Embryophyta</taxon>
        <taxon>Tracheophyta</taxon>
        <taxon>Spermatophyta</taxon>
        <taxon>Magnoliopsida</taxon>
        <taxon>eudicotyledons</taxon>
        <taxon>Gunneridae</taxon>
        <taxon>Pentapetalae</taxon>
        <taxon>rosids</taxon>
        <taxon>fabids</taxon>
        <taxon>Fabales</taxon>
        <taxon>Fabaceae</taxon>
        <taxon>Papilionoideae</taxon>
        <taxon>50 kb inversion clade</taxon>
        <taxon>NPAAA clade</taxon>
        <taxon>indigoferoid/millettioid clade</taxon>
        <taxon>Phaseoleae</taxon>
        <taxon>Vigna</taxon>
    </lineage>
</organism>
<evidence type="ECO:0000313" key="3">
    <source>
        <dbReference type="EMBL" id="KOM55819.1"/>
    </source>
</evidence>
<feature type="region of interest" description="Disordered" evidence="1">
    <location>
        <begin position="123"/>
        <end position="177"/>
    </location>
</feature>
<gene>
    <name evidence="3" type="ORF">LR48_Vigan10g171100</name>
</gene>
<dbReference type="OMA" id="PRANNCA"/>
<evidence type="ECO:0000256" key="1">
    <source>
        <dbReference type="SAM" id="MobiDB-lite"/>
    </source>
</evidence>
<evidence type="ECO:0000313" key="4">
    <source>
        <dbReference type="Proteomes" id="UP000053144"/>
    </source>
</evidence>
<dbReference type="EMBL" id="CM003380">
    <property type="protein sequence ID" value="KOM55819.1"/>
    <property type="molecule type" value="Genomic_DNA"/>
</dbReference>
<dbReference type="AlphaFoldDB" id="A0A0L9VM43"/>
<feature type="compositionally biased region" description="Acidic residues" evidence="1">
    <location>
        <begin position="153"/>
        <end position="177"/>
    </location>
</feature>
<feature type="signal peptide" evidence="2">
    <location>
        <begin position="1"/>
        <end position="23"/>
    </location>
</feature>
<keyword evidence="2" id="KW-0732">Signal</keyword>
<protein>
    <submittedName>
        <fullName evidence="3">Uncharacterized protein</fullName>
    </submittedName>
</protein>
<dbReference type="Gramene" id="KOM55819">
    <property type="protein sequence ID" value="KOM55819"/>
    <property type="gene ID" value="LR48_Vigan10g171100"/>
</dbReference>
<reference evidence="4" key="1">
    <citation type="journal article" date="2015" name="Proc. Natl. Acad. Sci. U.S.A.">
        <title>Genome sequencing of adzuki bean (Vigna angularis) provides insight into high starch and low fat accumulation and domestication.</title>
        <authorList>
            <person name="Yang K."/>
            <person name="Tian Z."/>
            <person name="Chen C."/>
            <person name="Luo L."/>
            <person name="Zhao B."/>
            <person name="Wang Z."/>
            <person name="Yu L."/>
            <person name="Li Y."/>
            <person name="Sun Y."/>
            <person name="Li W."/>
            <person name="Chen Y."/>
            <person name="Li Y."/>
            <person name="Zhang Y."/>
            <person name="Ai D."/>
            <person name="Zhao J."/>
            <person name="Shang C."/>
            <person name="Ma Y."/>
            <person name="Wu B."/>
            <person name="Wang M."/>
            <person name="Gao L."/>
            <person name="Sun D."/>
            <person name="Zhang P."/>
            <person name="Guo F."/>
            <person name="Wang W."/>
            <person name="Li Y."/>
            <person name="Wang J."/>
            <person name="Varshney R.K."/>
            <person name="Wang J."/>
            <person name="Ling H.Q."/>
            <person name="Wan P."/>
        </authorList>
    </citation>
    <scope>NUCLEOTIDE SEQUENCE</scope>
    <source>
        <strain evidence="4">cv. Jingnong 6</strain>
    </source>
</reference>